<comment type="cofactor">
    <cofactor evidence="9">
        <name>Mg(2+)</name>
        <dbReference type="ChEBI" id="CHEBI:18420"/>
    </cofactor>
    <text evidence="9">Binds 1 Mg(2+) ion per subunit.</text>
</comment>
<protein>
    <recommendedName>
        <fullName evidence="9">Thiamine-phosphate synthase</fullName>
        <shortName evidence="9">TP synthase</shortName>
        <shortName evidence="9">TPS</shortName>
        <ecNumber evidence="9">2.5.1.3</ecNumber>
    </recommendedName>
    <alternativeName>
        <fullName evidence="9">Thiamine-phosphate pyrophosphorylase</fullName>
        <shortName evidence="9">TMP pyrophosphorylase</shortName>
        <shortName evidence="9">TMP-PPase</shortName>
    </alternativeName>
</protein>
<dbReference type="Proteomes" id="UP000515561">
    <property type="component" value="Chromosome"/>
</dbReference>
<dbReference type="GO" id="GO:0009229">
    <property type="term" value="P:thiamine diphosphate biosynthetic process"/>
    <property type="evidence" value="ECO:0007669"/>
    <property type="project" value="UniProtKB-UniRule"/>
</dbReference>
<reference evidence="12 13" key="1">
    <citation type="journal article" date="2016" name="Int. J. Syst. Evol. Microbiol.">
        <title>Descriptions of Anaerotaenia torta gen. nov., sp. nov. and Anaerocolumna cellulosilytica gen. nov., sp. nov. isolated from a methanogenic reactor of cattle waste.</title>
        <authorList>
            <person name="Uek A."/>
            <person name="Ohtaki Y."/>
            <person name="Kaku N."/>
            <person name="Ueki K."/>
        </authorList>
    </citation>
    <scope>NUCLEOTIDE SEQUENCE [LARGE SCALE GENOMIC DNA]</scope>
    <source>
        <strain evidence="12 13">SN021</strain>
    </source>
</reference>
<sequence length="209" mass="22679">MKNNTDYSLYLVTDRQLMSTETLEEAVEQALLGGCKLIQLREKTATSREFYELACSIKRLTNRYQAKLIINDRIDIALAIDADGVHVGQNDLPGTLARKLIGTDKLLGISVSTIHEAVEAAACGADYLGIGAMYPTATKTDAKTVSMDELLEIRAALTLPLIVIGGINQSRVADFKNTGINGIAVVSSVISQKNIKKATIELKRLTNQL</sequence>
<organism evidence="12 13">
    <name type="scientific">Anaerocolumna cellulosilytica</name>
    <dbReference type="NCBI Taxonomy" id="433286"/>
    <lineage>
        <taxon>Bacteria</taxon>
        <taxon>Bacillati</taxon>
        <taxon>Bacillota</taxon>
        <taxon>Clostridia</taxon>
        <taxon>Lachnospirales</taxon>
        <taxon>Lachnospiraceae</taxon>
        <taxon>Anaerocolumna</taxon>
    </lineage>
</organism>
<dbReference type="PANTHER" id="PTHR20857">
    <property type="entry name" value="THIAMINE-PHOSPHATE PYROPHOSPHORYLASE"/>
    <property type="match status" value="1"/>
</dbReference>
<dbReference type="HAMAP" id="MF_00097">
    <property type="entry name" value="TMP_synthase"/>
    <property type="match status" value="1"/>
</dbReference>
<feature type="binding site" evidence="9">
    <location>
        <position position="71"/>
    </location>
    <ligand>
        <name>4-amino-2-methyl-5-(diphosphooxymethyl)pyrimidine</name>
        <dbReference type="ChEBI" id="CHEBI:57841"/>
    </ligand>
</feature>
<dbReference type="PANTHER" id="PTHR20857:SF23">
    <property type="entry name" value="THIAMINE BIOSYNTHETIC BIFUNCTIONAL ENZYME"/>
    <property type="match status" value="1"/>
</dbReference>
<dbReference type="InterPro" id="IPR034291">
    <property type="entry name" value="TMP_synthase"/>
</dbReference>
<dbReference type="EC" id="2.5.1.3" evidence="9"/>
<evidence type="ECO:0000256" key="1">
    <source>
        <dbReference type="ARBA" id="ARBA00005165"/>
    </source>
</evidence>
<comment type="pathway">
    <text evidence="1 9 11">Cofactor biosynthesis; thiamine diphosphate biosynthesis; thiamine phosphate from 4-amino-2-methyl-5-diphosphomethylpyrimidine and 4-methyl-5-(2-phosphoethyl)-thiazole: step 1/1.</text>
</comment>
<proteinExistence type="inferred from homology"/>
<dbReference type="InterPro" id="IPR022998">
    <property type="entry name" value="ThiamineP_synth_TenI"/>
</dbReference>
<comment type="function">
    <text evidence="9">Condenses 4-methyl-5-(beta-hydroxyethyl)thiazole monophosphate (THZ-P) and 2-methyl-4-amino-5-hydroxymethyl pyrimidine pyrophosphate (HMP-PP) to form thiamine monophosphate (TMP).</text>
</comment>
<feature type="binding site" evidence="9">
    <location>
        <position position="166"/>
    </location>
    <ligand>
        <name>2-[(2R,5Z)-2-carboxy-4-methylthiazol-5(2H)-ylidene]ethyl phosphate</name>
        <dbReference type="ChEBI" id="CHEBI:62899"/>
    </ligand>
</feature>
<dbReference type="NCBIfam" id="TIGR00693">
    <property type="entry name" value="thiE"/>
    <property type="match status" value="1"/>
</dbReference>
<dbReference type="SUPFAM" id="SSF51391">
    <property type="entry name" value="Thiamin phosphate synthase"/>
    <property type="match status" value="1"/>
</dbReference>
<evidence type="ECO:0000256" key="7">
    <source>
        <dbReference type="ARBA" id="ARBA00047851"/>
    </source>
</evidence>
<dbReference type="RefSeq" id="WP_184095836.1">
    <property type="nucleotide sequence ID" value="NZ_AP023367.1"/>
</dbReference>
<dbReference type="KEGG" id="acel:acsn021_06850"/>
<dbReference type="UniPathway" id="UPA00060">
    <property type="reaction ID" value="UER00141"/>
</dbReference>
<feature type="binding site" evidence="9">
    <location>
        <position position="139"/>
    </location>
    <ligand>
        <name>4-amino-2-methyl-5-(diphosphooxymethyl)pyrimidine</name>
        <dbReference type="ChEBI" id="CHEBI:57841"/>
    </ligand>
</feature>
<dbReference type="GO" id="GO:0000287">
    <property type="term" value="F:magnesium ion binding"/>
    <property type="evidence" value="ECO:0007669"/>
    <property type="project" value="UniProtKB-UniRule"/>
</dbReference>
<accession>A0A6S6QTW1</accession>
<dbReference type="AlphaFoldDB" id="A0A6S6QTW1"/>
<evidence type="ECO:0000256" key="9">
    <source>
        <dbReference type="HAMAP-Rule" id="MF_00097"/>
    </source>
</evidence>
<comment type="catalytic activity">
    <reaction evidence="6 9 10">
        <text>4-methyl-5-(2-phosphooxyethyl)-thiazole + 4-amino-2-methyl-5-(diphosphooxymethyl)pyrimidine + H(+) = thiamine phosphate + diphosphate</text>
        <dbReference type="Rhea" id="RHEA:22328"/>
        <dbReference type="ChEBI" id="CHEBI:15378"/>
        <dbReference type="ChEBI" id="CHEBI:33019"/>
        <dbReference type="ChEBI" id="CHEBI:37575"/>
        <dbReference type="ChEBI" id="CHEBI:57841"/>
        <dbReference type="ChEBI" id="CHEBI:58296"/>
        <dbReference type="EC" id="2.5.1.3"/>
    </reaction>
</comment>
<evidence type="ECO:0000256" key="2">
    <source>
        <dbReference type="ARBA" id="ARBA00022679"/>
    </source>
</evidence>
<evidence type="ECO:0000256" key="5">
    <source>
        <dbReference type="ARBA" id="ARBA00022977"/>
    </source>
</evidence>
<comment type="catalytic activity">
    <reaction evidence="8 9 10">
        <text>2-[(2R,5Z)-2-carboxy-4-methylthiazol-5(2H)-ylidene]ethyl phosphate + 4-amino-2-methyl-5-(diphosphooxymethyl)pyrimidine + 2 H(+) = thiamine phosphate + CO2 + diphosphate</text>
        <dbReference type="Rhea" id="RHEA:47844"/>
        <dbReference type="ChEBI" id="CHEBI:15378"/>
        <dbReference type="ChEBI" id="CHEBI:16526"/>
        <dbReference type="ChEBI" id="CHEBI:33019"/>
        <dbReference type="ChEBI" id="CHEBI:37575"/>
        <dbReference type="ChEBI" id="CHEBI:57841"/>
        <dbReference type="ChEBI" id="CHEBI:62899"/>
        <dbReference type="EC" id="2.5.1.3"/>
    </reaction>
</comment>
<keyword evidence="2 9" id="KW-0808">Transferase</keyword>
<dbReference type="InterPro" id="IPR036206">
    <property type="entry name" value="ThiamineP_synth_sf"/>
</dbReference>
<dbReference type="GO" id="GO:0005737">
    <property type="term" value="C:cytoplasm"/>
    <property type="evidence" value="ECO:0007669"/>
    <property type="project" value="TreeGrafter"/>
</dbReference>
<keyword evidence="3 9" id="KW-0479">Metal-binding</keyword>
<feature type="binding site" evidence="9">
    <location>
        <position position="72"/>
    </location>
    <ligand>
        <name>Mg(2+)</name>
        <dbReference type="ChEBI" id="CHEBI:18420"/>
    </ligand>
</feature>
<evidence type="ECO:0000256" key="6">
    <source>
        <dbReference type="ARBA" id="ARBA00047334"/>
    </source>
</evidence>
<feature type="binding site" evidence="9">
    <location>
        <position position="91"/>
    </location>
    <ligand>
        <name>Mg(2+)</name>
        <dbReference type="ChEBI" id="CHEBI:18420"/>
    </ligand>
</feature>
<feature type="binding site" evidence="9">
    <location>
        <begin position="136"/>
        <end position="138"/>
    </location>
    <ligand>
        <name>2-[(2R,5Z)-2-carboxy-4-methylthiazol-5(2H)-ylidene]ethyl phosphate</name>
        <dbReference type="ChEBI" id="CHEBI:62899"/>
    </ligand>
</feature>
<gene>
    <name evidence="9 12" type="primary">thiE</name>
    <name evidence="12" type="ORF">acsn021_06850</name>
</gene>
<dbReference type="InterPro" id="IPR013785">
    <property type="entry name" value="Aldolase_TIM"/>
</dbReference>
<evidence type="ECO:0000256" key="8">
    <source>
        <dbReference type="ARBA" id="ARBA00047883"/>
    </source>
</evidence>
<dbReference type="Gene3D" id="3.20.20.70">
    <property type="entry name" value="Aldolase class I"/>
    <property type="match status" value="1"/>
</dbReference>
<keyword evidence="5 9" id="KW-0784">Thiamine biosynthesis</keyword>
<evidence type="ECO:0000313" key="13">
    <source>
        <dbReference type="Proteomes" id="UP000515561"/>
    </source>
</evidence>
<dbReference type="EMBL" id="AP023367">
    <property type="protein sequence ID" value="BCJ93116.1"/>
    <property type="molecule type" value="Genomic_DNA"/>
</dbReference>
<comment type="catalytic activity">
    <reaction evidence="7 9 10">
        <text>2-(2-carboxy-4-methylthiazol-5-yl)ethyl phosphate + 4-amino-2-methyl-5-(diphosphooxymethyl)pyrimidine + 2 H(+) = thiamine phosphate + CO2 + diphosphate</text>
        <dbReference type="Rhea" id="RHEA:47848"/>
        <dbReference type="ChEBI" id="CHEBI:15378"/>
        <dbReference type="ChEBI" id="CHEBI:16526"/>
        <dbReference type="ChEBI" id="CHEBI:33019"/>
        <dbReference type="ChEBI" id="CHEBI:37575"/>
        <dbReference type="ChEBI" id="CHEBI:57841"/>
        <dbReference type="ChEBI" id="CHEBI:62890"/>
        <dbReference type="EC" id="2.5.1.3"/>
    </reaction>
</comment>
<dbReference type="Pfam" id="PF02581">
    <property type="entry name" value="TMP-TENI"/>
    <property type="match status" value="1"/>
</dbReference>
<evidence type="ECO:0000313" key="12">
    <source>
        <dbReference type="EMBL" id="BCJ93116.1"/>
    </source>
</evidence>
<comment type="similarity">
    <text evidence="9 10">Belongs to the thiamine-phosphate synthase family.</text>
</comment>
<evidence type="ECO:0000256" key="10">
    <source>
        <dbReference type="RuleBase" id="RU003826"/>
    </source>
</evidence>
<evidence type="ECO:0000256" key="3">
    <source>
        <dbReference type="ARBA" id="ARBA00022723"/>
    </source>
</evidence>
<feature type="binding site" evidence="9">
    <location>
        <begin position="186"/>
        <end position="187"/>
    </location>
    <ligand>
        <name>2-[(2R,5Z)-2-carboxy-4-methylthiazol-5(2H)-ylidene]ethyl phosphate</name>
        <dbReference type="ChEBI" id="CHEBI:62899"/>
    </ligand>
</feature>
<feature type="binding site" evidence="9">
    <location>
        <position position="110"/>
    </location>
    <ligand>
        <name>4-amino-2-methyl-5-(diphosphooxymethyl)pyrimidine</name>
        <dbReference type="ChEBI" id="CHEBI:57841"/>
    </ligand>
</feature>
<feature type="binding site" evidence="9">
    <location>
        <begin position="39"/>
        <end position="43"/>
    </location>
    <ligand>
        <name>4-amino-2-methyl-5-(diphosphooxymethyl)pyrimidine</name>
        <dbReference type="ChEBI" id="CHEBI:57841"/>
    </ligand>
</feature>
<dbReference type="GO" id="GO:0004789">
    <property type="term" value="F:thiamine-phosphate diphosphorylase activity"/>
    <property type="evidence" value="ECO:0007669"/>
    <property type="project" value="UniProtKB-UniRule"/>
</dbReference>
<dbReference type="FunFam" id="3.20.20.70:FF:000096">
    <property type="entry name" value="Thiamine-phosphate synthase"/>
    <property type="match status" value="1"/>
</dbReference>
<dbReference type="GO" id="GO:0009228">
    <property type="term" value="P:thiamine biosynthetic process"/>
    <property type="evidence" value="ECO:0007669"/>
    <property type="project" value="UniProtKB-KW"/>
</dbReference>
<dbReference type="CDD" id="cd00564">
    <property type="entry name" value="TMP_TenI"/>
    <property type="match status" value="1"/>
</dbReference>
<evidence type="ECO:0000256" key="11">
    <source>
        <dbReference type="RuleBase" id="RU004253"/>
    </source>
</evidence>
<evidence type="ECO:0000256" key="4">
    <source>
        <dbReference type="ARBA" id="ARBA00022842"/>
    </source>
</evidence>
<keyword evidence="13" id="KW-1185">Reference proteome</keyword>
<name>A0A6S6QTW1_9FIRM</name>
<keyword evidence="4 9" id="KW-0460">Magnesium</keyword>